<comment type="caution">
    <text evidence="2">The sequence shown here is derived from an EMBL/GenBank/DDBJ whole genome shotgun (WGS) entry which is preliminary data.</text>
</comment>
<dbReference type="Proteomes" id="UP000654471">
    <property type="component" value="Unassembled WGS sequence"/>
</dbReference>
<proteinExistence type="predicted"/>
<keyword evidence="3" id="KW-1185">Reference proteome</keyword>
<dbReference type="EMBL" id="BMRP01000001">
    <property type="protein sequence ID" value="GGU44357.1"/>
    <property type="molecule type" value="Genomic_DNA"/>
</dbReference>
<dbReference type="Gene3D" id="2.60.120.10">
    <property type="entry name" value="Jelly Rolls"/>
    <property type="match status" value="1"/>
</dbReference>
<accession>A0ABQ2UPE4</accession>
<sequence length="116" mass="12660">MLDQPEFHEFENVRQEGEASGERYVEFLRVPTMSAGVYALAAGATDPQQPHAEDELYIVIAGRATIWAGTESRPVGPGSIVYVPAEMPHRFTDITEDLRVAVVFSPPESRPTGSAS</sequence>
<evidence type="ECO:0000259" key="1">
    <source>
        <dbReference type="Pfam" id="PF07883"/>
    </source>
</evidence>
<dbReference type="SUPFAM" id="SSF51182">
    <property type="entry name" value="RmlC-like cupins"/>
    <property type="match status" value="1"/>
</dbReference>
<evidence type="ECO:0000313" key="3">
    <source>
        <dbReference type="Proteomes" id="UP000654471"/>
    </source>
</evidence>
<protein>
    <recommendedName>
        <fullName evidence="1">Cupin type-2 domain-containing protein</fullName>
    </recommendedName>
</protein>
<dbReference type="Pfam" id="PF07883">
    <property type="entry name" value="Cupin_2"/>
    <property type="match status" value="1"/>
</dbReference>
<evidence type="ECO:0000313" key="2">
    <source>
        <dbReference type="EMBL" id="GGU44357.1"/>
    </source>
</evidence>
<name>A0ABQ2UPE4_9ACTN</name>
<dbReference type="InterPro" id="IPR013096">
    <property type="entry name" value="Cupin_2"/>
</dbReference>
<feature type="domain" description="Cupin type-2" evidence="1">
    <location>
        <begin position="37"/>
        <end position="103"/>
    </location>
</feature>
<dbReference type="InterPro" id="IPR011051">
    <property type="entry name" value="RmlC_Cupin_sf"/>
</dbReference>
<gene>
    <name evidence="2" type="ORF">GCM10010211_04940</name>
</gene>
<dbReference type="InterPro" id="IPR014710">
    <property type="entry name" value="RmlC-like_jellyroll"/>
</dbReference>
<reference evidence="3" key="1">
    <citation type="journal article" date="2019" name="Int. J. Syst. Evol. Microbiol.">
        <title>The Global Catalogue of Microorganisms (GCM) 10K type strain sequencing project: providing services to taxonomists for standard genome sequencing and annotation.</title>
        <authorList>
            <consortium name="The Broad Institute Genomics Platform"/>
            <consortium name="The Broad Institute Genome Sequencing Center for Infectious Disease"/>
            <person name="Wu L."/>
            <person name="Ma J."/>
        </authorList>
    </citation>
    <scope>NUCLEOTIDE SEQUENCE [LARGE SCALE GENOMIC DNA]</scope>
    <source>
        <strain evidence="3">JCM 3399</strain>
    </source>
</reference>
<organism evidence="2 3">
    <name type="scientific">Streptomyces albospinus</name>
    <dbReference type="NCBI Taxonomy" id="285515"/>
    <lineage>
        <taxon>Bacteria</taxon>
        <taxon>Bacillati</taxon>
        <taxon>Actinomycetota</taxon>
        <taxon>Actinomycetes</taxon>
        <taxon>Kitasatosporales</taxon>
        <taxon>Streptomycetaceae</taxon>
        <taxon>Streptomyces</taxon>
    </lineage>
</organism>